<keyword evidence="2" id="KW-0963">Cytoplasm</keyword>
<evidence type="ECO:0000256" key="4">
    <source>
        <dbReference type="SAM" id="MobiDB-lite"/>
    </source>
</evidence>
<dbReference type="HAMAP" id="MF_03006">
    <property type="entry name" value="eIF3g"/>
    <property type="match status" value="1"/>
</dbReference>
<keyword evidence="2" id="KW-0396">Initiation factor</keyword>
<dbReference type="Pfam" id="PF12353">
    <property type="entry name" value="eIF3g"/>
    <property type="match status" value="1"/>
</dbReference>
<dbReference type="InterPro" id="IPR000504">
    <property type="entry name" value="RRM_dom"/>
</dbReference>
<dbReference type="PANTHER" id="PTHR10352">
    <property type="entry name" value="EUKARYOTIC TRANSLATION INITIATION FACTOR 3 SUBUNIT G"/>
    <property type="match status" value="1"/>
</dbReference>
<feature type="domain" description="RRM" evidence="5">
    <location>
        <begin position="210"/>
        <end position="288"/>
    </location>
</feature>
<evidence type="ECO:0000313" key="6">
    <source>
        <dbReference type="EMBL" id="KAG7367342.1"/>
    </source>
</evidence>
<dbReference type="EMBL" id="JAGRRH010000007">
    <property type="protein sequence ID" value="KAG7367342.1"/>
    <property type="molecule type" value="Genomic_DNA"/>
</dbReference>
<accession>A0A9K3LSH7</accession>
<evidence type="ECO:0000256" key="1">
    <source>
        <dbReference type="ARBA" id="ARBA00022884"/>
    </source>
</evidence>
<dbReference type="GO" id="GO:0005852">
    <property type="term" value="C:eukaryotic translation initiation factor 3 complex"/>
    <property type="evidence" value="ECO:0007669"/>
    <property type="project" value="UniProtKB-UniRule"/>
</dbReference>
<comment type="subunit">
    <text evidence="2">Component of the eukaryotic translation initiation factor 3 (eIF-3) complex.</text>
</comment>
<evidence type="ECO:0000313" key="7">
    <source>
        <dbReference type="Proteomes" id="UP000693970"/>
    </source>
</evidence>
<dbReference type="AlphaFoldDB" id="A0A9K3LSH7"/>
<dbReference type="InterPro" id="IPR034240">
    <property type="entry name" value="eIF3G_RRM"/>
</dbReference>
<dbReference type="OrthoDB" id="1749473at2759"/>
<comment type="function">
    <text evidence="2">RNA-binding component of the eukaryotic translation initiation factor 3 (eIF-3) complex, which is involved in protein synthesis of a specialized repertoire of mRNAs and, together with other initiation factors, stimulates binding of mRNA and methionyl-tRNAi to the 40S ribosome. The eIF-3 complex specifically targets and initiates translation of a subset of mRNAs involved in cell proliferation. This subunit can bind 18S rRNA.</text>
</comment>
<evidence type="ECO:0000256" key="2">
    <source>
        <dbReference type="HAMAP-Rule" id="MF_03006"/>
    </source>
</evidence>
<gene>
    <name evidence="6" type="ORF">IV203_030013</name>
</gene>
<evidence type="ECO:0000259" key="5">
    <source>
        <dbReference type="PROSITE" id="PS50102"/>
    </source>
</evidence>
<feature type="region of interest" description="Disordered" evidence="4">
    <location>
        <begin position="181"/>
        <end position="204"/>
    </location>
</feature>
<dbReference type="PIRSF" id="PIRSF037949">
    <property type="entry name" value="Transl_init_eIF-3_RNA-bind"/>
    <property type="match status" value="1"/>
</dbReference>
<dbReference type="GO" id="GO:0001732">
    <property type="term" value="P:formation of cytoplasmic translation initiation complex"/>
    <property type="evidence" value="ECO:0007669"/>
    <property type="project" value="UniProtKB-UniRule"/>
</dbReference>
<evidence type="ECO:0000256" key="3">
    <source>
        <dbReference type="PROSITE-ProRule" id="PRU00176"/>
    </source>
</evidence>
<dbReference type="GO" id="GO:0016282">
    <property type="term" value="C:eukaryotic 43S preinitiation complex"/>
    <property type="evidence" value="ECO:0007669"/>
    <property type="project" value="UniProtKB-UniRule"/>
</dbReference>
<dbReference type="InterPro" id="IPR024675">
    <property type="entry name" value="eIF3g_N"/>
</dbReference>
<dbReference type="Pfam" id="PF00076">
    <property type="entry name" value="RRM_1"/>
    <property type="match status" value="1"/>
</dbReference>
<dbReference type="PROSITE" id="PS50102">
    <property type="entry name" value="RRM"/>
    <property type="match status" value="1"/>
</dbReference>
<keyword evidence="2" id="KW-0648">Protein biosynthesis</keyword>
<dbReference type="GO" id="GO:0003743">
    <property type="term" value="F:translation initiation factor activity"/>
    <property type="evidence" value="ECO:0007669"/>
    <property type="project" value="UniProtKB-UniRule"/>
</dbReference>
<name>A0A9K3LSH7_9STRA</name>
<dbReference type="SMART" id="SM00360">
    <property type="entry name" value="RRM"/>
    <property type="match status" value="1"/>
</dbReference>
<comment type="subcellular location">
    <subcellularLocation>
        <location evidence="2">Cytoplasm</location>
    </subcellularLocation>
</comment>
<protein>
    <recommendedName>
        <fullName evidence="2">Eukaryotic translation initiation factor 3 subunit G</fullName>
        <shortName evidence="2">eIF3g</shortName>
    </recommendedName>
    <alternativeName>
        <fullName evidence="2">Eukaryotic translation initiation factor 3 RNA-binding subunit</fullName>
        <shortName evidence="2">eIF-3 RNA-binding subunit</shortName>
    </alternativeName>
    <alternativeName>
        <fullName evidence="2">Eukaryotic translation initiation factor 3 subunit 4</fullName>
    </alternativeName>
</protein>
<reference evidence="6" key="1">
    <citation type="journal article" date="2021" name="Sci. Rep.">
        <title>Diploid genomic architecture of Nitzschia inconspicua, an elite biomass production diatom.</title>
        <authorList>
            <person name="Oliver A."/>
            <person name="Podell S."/>
            <person name="Pinowska A."/>
            <person name="Traller J.C."/>
            <person name="Smith S.R."/>
            <person name="McClure R."/>
            <person name="Beliaev A."/>
            <person name="Bohutskyi P."/>
            <person name="Hill E.A."/>
            <person name="Rabines A."/>
            <person name="Zheng H."/>
            <person name="Allen L.Z."/>
            <person name="Kuo A."/>
            <person name="Grigoriev I.V."/>
            <person name="Allen A.E."/>
            <person name="Hazlebeck D."/>
            <person name="Allen E.E."/>
        </authorList>
    </citation>
    <scope>NUCLEOTIDE SEQUENCE</scope>
    <source>
        <strain evidence="6">Hildebrandi</strain>
    </source>
</reference>
<comment type="caution">
    <text evidence="6">The sequence shown here is derived from an EMBL/GenBank/DDBJ whole genome shotgun (WGS) entry which is preliminary data.</text>
</comment>
<dbReference type="InterPro" id="IPR017334">
    <property type="entry name" value="eIF3_g"/>
</dbReference>
<comment type="similarity">
    <text evidence="2">Belongs to the eIF-3 subunit G family.</text>
</comment>
<proteinExistence type="inferred from homology"/>
<keyword evidence="1 3" id="KW-0694">RNA-binding</keyword>
<dbReference type="CDD" id="cd12408">
    <property type="entry name" value="RRM_eIF3G_like"/>
    <property type="match status" value="1"/>
</dbReference>
<sequence length="325" mass="35859">MAQRWGDVLDDDSDDDEIVVQQQIPSQTSAGGGLVIPPTHKSRIDSKGIQIITSYRQHPTVASQLMKTITKVKVNMVKVREAKAVEERRKWKKFGEAVKDDSAGPAQRSTIISKDDIFMEDPNADTDLQDEDPTAQLGNNLNEFWAKQKRRELQRKYDVGGDEGGDGGGWTHVGAGGGTASATAGKYVPPSQRAAMASGVKPERRTDDLNTIRVTNISENTTEADLQDLFKPFGRISRVYLAKDKETLQSRGFAFVSFVNKDDAAEAMEKLQGHGYDHLILKLEWARPNTPKDPATSGNEYRSGYGKALAQDTKEKVSYASNLTR</sequence>
<reference evidence="6" key="2">
    <citation type="submission" date="2021-04" db="EMBL/GenBank/DDBJ databases">
        <authorList>
            <person name="Podell S."/>
        </authorList>
    </citation>
    <scope>NUCLEOTIDE SEQUENCE</scope>
    <source>
        <strain evidence="6">Hildebrandi</strain>
    </source>
</reference>
<organism evidence="6 7">
    <name type="scientific">Nitzschia inconspicua</name>
    <dbReference type="NCBI Taxonomy" id="303405"/>
    <lineage>
        <taxon>Eukaryota</taxon>
        <taxon>Sar</taxon>
        <taxon>Stramenopiles</taxon>
        <taxon>Ochrophyta</taxon>
        <taxon>Bacillariophyta</taxon>
        <taxon>Bacillariophyceae</taxon>
        <taxon>Bacillariophycidae</taxon>
        <taxon>Bacillariales</taxon>
        <taxon>Bacillariaceae</taxon>
        <taxon>Nitzschia</taxon>
    </lineage>
</organism>
<dbReference type="Proteomes" id="UP000693970">
    <property type="component" value="Unassembled WGS sequence"/>
</dbReference>
<feature type="region of interest" description="Disordered" evidence="4">
    <location>
        <begin position="288"/>
        <end position="325"/>
    </location>
</feature>
<dbReference type="GO" id="GO:0033290">
    <property type="term" value="C:eukaryotic 48S preinitiation complex"/>
    <property type="evidence" value="ECO:0007669"/>
    <property type="project" value="UniProtKB-UniRule"/>
</dbReference>
<keyword evidence="7" id="KW-1185">Reference proteome</keyword>
<dbReference type="GO" id="GO:0003723">
    <property type="term" value="F:RNA binding"/>
    <property type="evidence" value="ECO:0007669"/>
    <property type="project" value="UniProtKB-UniRule"/>
</dbReference>